<proteinExistence type="predicted"/>
<feature type="domain" description="SGNH hydrolase-type esterase" evidence="1">
    <location>
        <begin position="50"/>
        <end position="226"/>
    </location>
</feature>
<comment type="caution">
    <text evidence="2">The sequence shown here is derived from an EMBL/GenBank/DDBJ whole genome shotgun (WGS) entry which is preliminary data.</text>
</comment>
<keyword evidence="3" id="KW-1185">Reference proteome</keyword>
<organism evidence="2 3">
    <name type="scientific">Rhodocytophaga aerolata</name>
    <dbReference type="NCBI Taxonomy" id="455078"/>
    <lineage>
        <taxon>Bacteria</taxon>
        <taxon>Pseudomonadati</taxon>
        <taxon>Bacteroidota</taxon>
        <taxon>Cytophagia</taxon>
        <taxon>Cytophagales</taxon>
        <taxon>Rhodocytophagaceae</taxon>
        <taxon>Rhodocytophaga</taxon>
    </lineage>
</organism>
<reference evidence="2" key="1">
    <citation type="submission" date="2023-07" db="EMBL/GenBank/DDBJ databases">
        <title>The genome sequence of Rhodocytophaga aerolata KACC 12507.</title>
        <authorList>
            <person name="Zhang X."/>
        </authorList>
    </citation>
    <scope>NUCLEOTIDE SEQUENCE</scope>
    <source>
        <strain evidence="2">KACC 12507</strain>
    </source>
</reference>
<dbReference type="InterPro" id="IPR013830">
    <property type="entry name" value="SGNH_hydro"/>
</dbReference>
<sequence>MKKIAITLGYIVLLFFDLPYKSALTQPVSRVSSQAPTTPFELTTNDRVVFLGNSLFENDLQYGYLELVLTTRWPDRNITFRNLGWSGDTVWGDARKYISPPSGYHLLLEQLTKAQPTVVIIGYGAIESEEGEQGIAHFSEGLNKLIDKIDQLGARTILLSPQPVMPTASGQDLGSRNVILEMYTSAIAKTATDRGKPFIDIFHPLLEQSKTVALSDNGFHLNENGYYYLAATIEKELGLVSPNASVYLDASRKTVEGKLKSKVLEWNKNNDHIQFSIDENYLPLPLPQPVDIPKANTQTVTVKGLKKGIYTLSIDNSQAATASASQWAAGVEIKQGTAFDQAKQLQELIVKKNELFFHQYRPQNKTYILGFRSHEQGRHTKGLEELQILITWLEGQIAIKRMPKTSVYELTRVN</sequence>
<dbReference type="SUPFAM" id="SSF52266">
    <property type="entry name" value="SGNH hydrolase"/>
    <property type="match status" value="1"/>
</dbReference>
<dbReference type="Proteomes" id="UP001168528">
    <property type="component" value="Unassembled WGS sequence"/>
</dbReference>
<dbReference type="PANTHER" id="PTHR30383:SF5">
    <property type="entry name" value="SGNH HYDROLASE-TYPE ESTERASE DOMAIN-CONTAINING PROTEIN"/>
    <property type="match status" value="1"/>
</dbReference>
<accession>A0ABT8RDK5</accession>
<dbReference type="RefSeq" id="WP_302040121.1">
    <property type="nucleotide sequence ID" value="NZ_JAUKPO010000018.1"/>
</dbReference>
<gene>
    <name evidence="2" type="ORF">Q0590_23790</name>
</gene>
<dbReference type="Gene3D" id="3.40.50.1110">
    <property type="entry name" value="SGNH hydrolase"/>
    <property type="match status" value="1"/>
</dbReference>
<evidence type="ECO:0000313" key="2">
    <source>
        <dbReference type="EMBL" id="MDO1449318.1"/>
    </source>
</evidence>
<dbReference type="PANTHER" id="PTHR30383">
    <property type="entry name" value="THIOESTERASE 1/PROTEASE 1/LYSOPHOSPHOLIPASE L1"/>
    <property type="match status" value="1"/>
</dbReference>
<dbReference type="EMBL" id="JAUKPO010000018">
    <property type="protein sequence ID" value="MDO1449318.1"/>
    <property type="molecule type" value="Genomic_DNA"/>
</dbReference>
<dbReference type="InterPro" id="IPR051532">
    <property type="entry name" value="Ester_Hydrolysis_Enzymes"/>
</dbReference>
<evidence type="ECO:0000259" key="1">
    <source>
        <dbReference type="Pfam" id="PF13472"/>
    </source>
</evidence>
<dbReference type="Pfam" id="PF13472">
    <property type="entry name" value="Lipase_GDSL_2"/>
    <property type="match status" value="1"/>
</dbReference>
<protein>
    <submittedName>
        <fullName evidence="2">GDSL-type esterase/lipase family protein</fullName>
    </submittedName>
</protein>
<name>A0ABT8RDK5_9BACT</name>
<dbReference type="InterPro" id="IPR036514">
    <property type="entry name" value="SGNH_hydro_sf"/>
</dbReference>
<evidence type="ECO:0000313" key="3">
    <source>
        <dbReference type="Proteomes" id="UP001168528"/>
    </source>
</evidence>